<proteinExistence type="predicted"/>
<reference evidence="4 5" key="1">
    <citation type="submission" date="2019-08" db="EMBL/GenBank/DDBJ databases">
        <title>Bradymonadales sp. TMQ2.</title>
        <authorList>
            <person name="Liang Q."/>
        </authorList>
    </citation>
    <scope>NUCLEOTIDE SEQUENCE [LARGE SCALE GENOMIC DNA]</scope>
    <source>
        <strain evidence="4 5">TMQ2</strain>
    </source>
</reference>
<dbReference type="GO" id="GO:0004527">
    <property type="term" value="F:exonuclease activity"/>
    <property type="evidence" value="ECO:0007669"/>
    <property type="project" value="UniProtKB-KW"/>
</dbReference>
<evidence type="ECO:0000313" key="4">
    <source>
        <dbReference type="EMBL" id="TXD41180.1"/>
    </source>
</evidence>
<feature type="domain" description="Endonuclease/exonuclease/phosphatase" evidence="3">
    <location>
        <begin position="83"/>
        <end position="433"/>
    </location>
</feature>
<keyword evidence="4" id="KW-0269">Exonuclease</keyword>
<feature type="compositionally biased region" description="Low complexity" evidence="1">
    <location>
        <begin position="53"/>
        <end position="77"/>
    </location>
</feature>
<dbReference type="Gene3D" id="3.60.10.10">
    <property type="entry name" value="Endonuclease/exonuclease/phosphatase"/>
    <property type="match status" value="1"/>
</dbReference>
<accession>A0A5C6XK92</accession>
<keyword evidence="2" id="KW-0732">Signal</keyword>
<feature type="signal peptide" evidence="2">
    <location>
        <begin position="1"/>
        <end position="34"/>
    </location>
</feature>
<comment type="caution">
    <text evidence="4">The sequence shown here is derived from an EMBL/GenBank/DDBJ whole genome shotgun (WGS) entry which is preliminary data.</text>
</comment>
<evidence type="ECO:0000313" key="5">
    <source>
        <dbReference type="Proteomes" id="UP000321046"/>
    </source>
</evidence>
<dbReference type="Proteomes" id="UP000321046">
    <property type="component" value="Unassembled WGS sequence"/>
</dbReference>
<feature type="region of interest" description="Disordered" evidence="1">
    <location>
        <begin position="41"/>
        <end position="77"/>
    </location>
</feature>
<evidence type="ECO:0000259" key="3">
    <source>
        <dbReference type="Pfam" id="PF03372"/>
    </source>
</evidence>
<protein>
    <submittedName>
        <fullName evidence="4">Endonuclease/exonuclease/phosphatase family protein</fullName>
    </submittedName>
</protein>
<evidence type="ECO:0000256" key="2">
    <source>
        <dbReference type="SAM" id="SignalP"/>
    </source>
</evidence>
<feature type="chain" id="PRO_5022803670" evidence="2">
    <location>
        <begin position="35"/>
        <end position="447"/>
    </location>
</feature>
<dbReference type="InterPro" id="IPR005135">
    <property type="entry name" value="Endo/exonuclease/phosphatase"/>
</dbReference>
<dbReference type="GO" id="GO:0004519">
    <property type="term" value="F:endonuclease activity"/>
    <property type="evidence" value="ECO:0007669"/>
    <property type="project" value="UniProtKB-KW"/>
</dbReference>
<keyword evidence="4" id="KW-0540">Nuclease</keyword>
<dbReference type="OrthoDB" id="292013at2"/>
<dbReference type="InterPro" id="IPR036691">
    <property type="entry name" value="Endo/exonu/phosph_ase_sf"/>
</dbReference>
<dbReference type="SUPFAM" id="SSF56219">
    <property type="entry name" value="DNase I-like"/>
    <property type="match status" value="1"/>
</dbReference>
<organism evidence="4 5">
    <name type="scientific">Lujinxingia vulgaris</name>
    <dbReference type="NCBI Taxonomy" id="2600176"/>
    <lineage>
        <taxon>Bacteria</taxon>
        <taxon>Deltaproteobacteria</taxon>
        <taxon>Bradymonadales</taxon>
        <taxon>Lujinxingiaceae</taxon>
        <taxon>Lujinxingia</taxon>
    </lineage>
</organism>
<dbReference type="AlphaFoldDB" id="A0A5C6XK92"/>
<name>A0A5C6XK92_9DELT</name>
<dbReference type="Pfam" id="PF03372">
    <property type="entry name" value="Exo_endo_phos"/>
    <property type="match status" value="1"/>
</dbReference>
<evidence type="ECO:0000256" key="1">
    <source>
        <dbReference type="SAM" id="MobiDB-lite"/>
    </source>
</evidence>
<sequence length="447" mass="48387">MLGASPAALASPHLWSPLMSPRHLLMALAIPALATSFAACSSPSATPQDAGDATDAPTYQDDADATPAPDADATPQPTSLRVATFNTSLFGSEAGDLLETLANPDEEHPKKIANVIQLVRPDVILLNEFDFDDEQEAIDLFASNFLEVAQDADGEAISYPYRYQFPSNTGIASGFDLNGDDEVGETVGTQAYGNDAFGFGLFPGQYAFAVLSKYPLDLEGMRTFQNFLWKDMPDNRIPEDFYSAEALEVLRLSSKNHVDLPIDIEGQTIHLLASHPTPPAFDGAEGRNKRRNADEIRFWHDYIRPAASDYIYDDAGQTGGLTDGAHFVIVGDLNDDPVDGDGLDAADLLVADATLIDPQPESTGAIASGNAREGANLEHQADHRYDTARFNPNVGNLRLDYALPSATLEVTGKGVFWPASTEDYFELIQVSDHHLVWVDVVLPQSDD</sequence>
<keyword evidence="4" id="KW-0255">Endonuclease</keyword>
<dbReference type="EMBL" id="VOSL01000021">
    <property type="protein sequence ID" value="TXD41180.1"/>
    <property type="molecule type" value="Genomic_DNA"/>
</dbReference>
<gene>
    <name evidence="4" type="ORF">FRC96_04775</name>
</gene>
<keyword evidence="4" id="KW-0378">Hydrolase</keyword>